<dbReference type="PANTHER" id="PTHR45527">
    <property type="entry name" value="NONRIBOSOMAL PEPTIDE SYNTHETASE"/>
    <property type="match status" value="1"/>
</dbReference>
<protein>
    <submittedName>
        <fullName evidence="6">Nonribosomal peptide synthetase DhbF</fullName>
    </submittedName>
</protein>
<dbReference type="InterPro" id="IPR020845">
    <property type="entry name" value="AMP-binding_CS"/>
</dbReference>
<dbReference type="eggNOG" id="COG1020">
    <property type="taxonomic scope" value="Bacteria"/>
</dbReference>
<dbReference type="PROSITE" id="PS00012">
    <property type="entry name" value="PHOSPHOPANTETHEINE"/>
    <property type="match status" value="1"/>
</dbReference>
<dbReference type="GO" id="GO:0043041">
    <property type="term" value="P:amino acid activation for nonribosomal peptide biosynthetic process"/>
    <property type="evidence" value="ECO:0007669"/>
    <property type="project" value="TreeGrafter"/>
</dbReference>
<dbReference type="SUPFAM" id="SSF53474">
    <property type="entry name" value="alpha/beta-Hydrolases"/>
    <property type="match status" value="1"/>
</dbReference>
<dbReference type="Pfam" id="PF13193">
    <property type="entry name" value="AMP-binding_C"/>
    <property type="match status" value="1"/>
</dbReference>
<keyword evidence="7" id="KW-1185">Reference proteome</keyword>
<dbReference type="SUPFAM" id="SSF47336">
    <property type="entry name" value="ACP-like"/>
    <property type="match status" value="1"/>
</dbReference>
<dbReference type="InterPro" id="IPR020802">
    <property type="entry name" value="TesA-like"/>
</dbReference>
<feature type="domain" description="Carrier" evidence="5">
    <location>
        <begin position="539"/>
        <end position="614"/>
    </location>
</feature>
<evidence type="ECO:0000259" key="5">
    <source>
        <dbReference type="PROSITE" id="PS50075"/>
    </source>
</evidence>
<dbReference type="SMART" id="SM00823">
    <property type="entry name" value="PKS_PP"/>
    <property type="match status" value="1"/>
</dbReference>
<dbReference type="NCBIfam" id="TIGR01733">
    <property type="entry name" value="AA-adenyl-dom"/>
    <property type="match status" value="1"/>
</dbReference>
<dbReference type="RefSeq" id="WP_075023189.1">
    <property type="nucleotide sequence ID" value="NZ_FOVH01000013.1"/>
</dbReference>
<name>A0A1I5P6H6_9ACTN</name>
<dbReference type="FunFam" id="3.40.50.980:FF:000001">
    <property type="entry name" value="Non-ribosomal peptide synthetase"/>
    <property type="match status" value="1"/>
</dbReference>
<dbReference type="InterPro" id="IPR001031">
    <property type="entry name" value="Thioesterase"/>
</dbReference>
<evidence type="ECO:0000256" key="4">
    <source>
        <dbReference type="SAM" id="MobiDB-lite"/>
    </source>
</evidence>
<evidence type="ECO:0000313" key="7">
    <source>
        <dbReference type="Proteomes" id="UP000183413"/>
    </source>
</evidence>
<dbReference type="STRING" id="1993.SAMN04489713_11314"/>
<dbReference type="PROSITE" id="PS50075">
    <property type="entry name" value="CARRIER"/>
    <property type="match status" value="1"/>
</dbReference>
<evidence type="ECO:0000256" key="1">
    <source>
        <dbReference type="ARBA" id="ARBA00001957"/>
    </source>
</evidence>
<comment type="cofactor">
    <cofactor evidence="1">
        <name>pantetheine 4'-phosphate</name>
        <dbReference type="ChEBI" id="CHEBI:47942"/>
    </cofactor>
</comment>
<dbReference type="InterPro" id="IPR025110">
    <property type="entry name" value="AMP-bd_C"/>
</dbReference>
<organism evidence="6 7">
    <name type="scientific">Actinomadura madurae</name>
    <dbReference type="NCBI Taxonomy" id="1993"/>
    <lineage>
        <taxon>Bacteria</taxon>
        <taxon>Bacillati</taxon>
        <taxon>Actinomycetota</taxon>
        <taxon>Actinomycetes</taxon>
        <taxon>Streptosporangiales</taxon>
        <taxon>Thermomonosporaceae</taxon>
        <taxon>Actinomadura</taxon>
    </lineage>
</organism>
<dbReference type="InterPro" id="IPR006162">
    <property type="entry name" value="Ppantetheine_attach_site"/>
</dbReference>
<dbReference type="AlphaFoldDB" id="A0A1I5P6H6"/>
<dbReference type="InterPro" id="IPR020806">
    <property type="entry name" value="PKS_PP-bd"/>
</dbReference>
<dbReference type="InterPro" id="IPR000873">
    <property type="entry name" value="AMP-dep_synth/lig_dom"/>
</dbReference>
<dbReference type="Gene3D" id="3.30.300.30">
    <property type="match status" value="1"/>
</dbReference>
<dbReference type="SUPFAM" id="SSF56801">
    <property type="entry name" value="Acetyl-CoA synthetase-like"/>
    <property type="match status" value="1"/>
</dbReference>
<dbReference type="GO" id="GO:0005737">
    <property type="term" value="C:cytoplasm"/>
    <property type="evidence" value="ECO:0007669"/>
    <property type="project" value="TreeGrafter"/>
</dbReference>
<dbReference type="PANTHER" id="PTHR45527:SF1">
    <property type="entry name" value="FATTY ACID SYNTHASE"/>
    <property type="match status" value="1"/>
</dbReference>
<dbReference type="InterPro" id="IPR045851">
    <property type="entry name" value="AMP-bd_C_sf"/>
</dbReference>
<dbReference type="Gene3D" id="2.30.38.10">
    <property type="entry name" value="Luciferase, Domain 3"/>
    <property type="match status" value="1"/>
</dbReference>
<dbReference type="InterPro" id="IPR010071">
    <property type="entry name" value="AA_adenyl_dom"/>
</dbReference>
<dbReference type="Pfam" id="PF00975">
    <property type="entry name" value="Thioesterase"/>
    <property type="match status" value="1"/>
</dbReference>
<dbReference type="Gene3D" id="3.40.50.1820">
    <property type="entry name" value="alpha/beta hydrolase"/>
    <property type="match status" value="1"/>
</dbReference>
<dbReference type="Pfam" id="PF00501">
    <property type="entry name" value="AMP-binding"/>
    <property type="match status" value="1"/>
</dbReference>
<evidence type="ECO:0000256" key="2">
    <source>
        <dbReference type="ARBA" id="ARBA00022450"/>
    </source>
</evidence>
<evidence type="ECO:0000256" key="3">
    <source>
        <dbReference type="ARBA" id="ARBA00022553"/>
    </source>
</evidence>
<feature type="region of interest" description="Disordered" evidence="4">
    <location>
        <begin position="1"/>
        <end position="28"/>
    </location>
</feature>
<dbReference type="InterPro" id="IPR036736">
    <property type="entry name" value="ACP-like_sf"/>
</dbReference>
<evidence type="ECO:0000313" key="6">
    <source>
        <dbReference type="EMBL" id="SFP29557.1"/>
    </source>
</evidence>
<dbReference type="PROSITE" id="PS00455">
    <property type="entry name" value="AMP_BINDING"/>
    <property type="match status" value="1"/>
</dbReference>
<proteinExistence type="predicted"/>
<sequence length="878" mass="93539">MSQSASPGPDTLTVGRDVGGRPLAPWNETDRELPEATLPALFEAQAARTPRAVALRFEGRDCGYAALNARANRLARALVDRRIGPEQVVALAIPRSIDVIVAMLAVLKAGGAVLPVDLSHPAPRVAGMLKDAGPALTLTADGSPPHLGRHGRVLPFAALDGEAAGRSPVDLTDDRDRVAPLHVGHPAYVVYTSGSTGRPKGVVVTHRGIPSLSAAQAEEFGVGPASRVLQFASLGFDAAVSEICMALLHGATLVLAPQERLMPGAALADVVTRESITHATLPPAVLPLQEGPDRLPPDLALIVAGEACPAGVADRWSRGRLMINGYGPTESTVCATMARLPPGAGRPPIGRPILNTRAYVLDDRLRPAPVGSVGELFVSGHGLARGYLRRPGLTAARFVADPFRSDGSRMYRTGDLASRRPDGMLDFHGRADDQIKIRGYRIEPAEIEEVLLTDPEVAQARVRLRRMGDTAYLVAYAVPVEDGHVSAAGLRRRVAEALPDYMVPAAVVAIPALPLTASGKLDLGALPAPRFVPRGSRAAPRTPQEEVLCRIFAEVLVLPAVGIDDNFFELGGDSLLAARLASRIRLTLGDDLPIASIVEAGTPGRLARLLGLDRRESALEVLLPLRESGSRPPLFCVHPAGGIGWSYARLLPHLDAEQPVYGIQAGGLTGRLPPSRGMDEMVDRYLTVIRSVRGTGPYRLLGWSFGGLVAHALAARLQEQGERVEFLAMLDTHPRVPSRLRHAGTEADLLADLLHFIDLPSDEAVTGPIDRTTVLWLARREGSALASLDEVTIGRIVDVFAANYKILLDHAPPRVSGDAHLFTAVRGDRDGLSATAWKPFVEGEVHEHEVDCEHRDMGRAAPMARIGSAVRALLASID</sequence>
<keyword evidence="3" id="KW-0597">Phosphoprotein</keyword>
<dbReference type="Gene3D" id="3.40.50.980">
    <property type="match status" value="2"/>
</dbReference>
<dbReference type="Pfam" id="PF00550">
    <property type="entry name" value="PP-binding"/>
    <property type="match status" value="1"/>
</dbReference>
<dbReference type="GO" id="GO:0044550">
    <property type="term" value="P:secondary metabolite biosynthetic process"/>
    <property type="evidence" value="ECO:0007669"/>
    <property type="project" value="TreeGrafter"/>
</dbReference>
<dbReference type="SMART" id="SM00824">
    <property type="entry name" value="PKS_TE"/>
    <property type="match status" value="1"/>
</dbReference>
<dbReference type="InParanoid" id="A0A1I5P6H6"/>
<dbReference type="InterPro" id="IPR009081">
    <property type="entry name" value="PP-bd_ACP"/>
</dbReference>
<dbReference type="Proteomes" id="UP000183413">
    <property type="component" value="Unassembled WGS sequence"/>
</dbReference>
<keyword evidence="2" id="KW-0596">Phosphopantetheine</keyword>
<dbReference type="InterPro" id="IPR029058">
    <property type="entry name" value="AB_hydrolase_fold"/>
</dbReference>
<gene>
    <name evidence="6" type="ORF">SAMN04489713_11314</name>
</gene>
<dbReference type="EMBL" id="FOVH01000013">
    <property type="protein sequence ID" value="SFP29557.1"/>
    <property type="molecule type" value="Genomic_DNA"/>
</dbReference>
<reference evidence="6 7" key="1">
    <citation type="submission" date="2016-10" db="EMBL/GenBank/DDBJ databases">
        <authorList>
            <person name="de Groot N.N."/>
        </authorList>
    </citation>
    <scope>NUCLEOTIDE SEQUENCE [LARGE SCALE GENOMIC DNA]</scope>
    <source>
        <strain evidence="6 7">DSM 43067</strain>
    </source>
</reference>
<accession>A0A1I5P6H6</accession>
<dbReference type="GO" id="GO:0031177">
    <property type="term" value="F:phosphopantetheine binding"/>
    <property type="evidence" value="ECO:0007669"/>
    <property type="project" value="InterPro"/>
</dbReference>
<dbReference type="FunFam" id="2.30.38.10:FF:000001">
    <property type="entry name" value="Non-ribosomal peptide synthetase PvdI"/>
    <property type="match status" value="1"/>
</dbReference>
<dbReference type="FunFam" id="3.40.50.12780:FF:000012">
    <property type="entry name" value="Non-ribosomal peptide synthetase"/>
    <property type="match status" value="1"/>
</dbReference>